<proteinExistence type="predicted"/>
<dbReference type="InterPro" id="IPR050695">
    <property type="entry name" value="N-acetylmuramoyl_amidase_3"/>
</dbReference>
<comment type="caution">
    <text evidence="6">The sequence shown here is derived from an EMBL/GenBank/DDBJ whole genome shotgun (WGS) entry which is preliminary data.</text>
</comment>
<evidence type="ECO:0000313" key="6">
    <source>
        <dbReference type="EMBL" id="MFD2916171.1"/>
    </source>
</evidence>
<dbReference type="GO" id="GO:0008745">
    <property type="term" value="F:N-acetylmuramoyl-L-alanine amidase activity"/>
    <property type="evidence" value="ECO:0007669"/>
    <property type="project" value="UniProtKB-EC"/>
</dbReference>
<feature type="transmembrane region" description="Helical" evidence="4">
    <location>
        <begin position="47"/>
        <end position="69"/>
    </location>
</feature>
<evidence type="ECO:0000256" key="3">
    <source>
        <dbReference type="ARBA" id="ARBA00022801"/>
    </source>
</evidence>
<evidence type="ECO:0000256" key="2">
    <source>
        <dbReference type="ARBA" id="ARBA00011901"/>
    </source>
</evidence>
<evidence type="ECO:0000256" key="4">
    <source>
        <dbReference type="SAM" id="Phobius"/>
    </source>
</evidence>
<dbReference type="InterPro" id="IPR002508">
    <property type="entry name" value="MurNAc-LAA_cat"/>
</dbReference>
<dbReference type="CDD" id="cd07341">
    <property type="entry name" value="M56_BlaR1_MecR1_like"/>
    <property type="match status" value="1"/>
</dbReference>
<dbReference type="Proteomes" id="UP001597548">
    <property type="component" value="Unassembled WGS sequence"/>
</dbReference>
<keyword evidence="3 6" id="KW-0378">Hydrolase</keyword>
<dbReference type="EMBL" id="JBHUOS010000009">
    <property type="protein sequence ID" value="MFD2916171.1"/>
    <property type="molecule type" value="Genomic_DNA"/>
</dbReference>
<keyword evidence="4" id="KW-0812">Transmembrane</keyword>
<dbReference type="PANTHER" id="PTHR30404:SF0">
    <property type="entry name" value="N-ACETYLMURAMOYL-L-ALANINE AMIDASE AMIC"/>
    <property type="match status" value="1"/>
</dbReference>
<keyword evidence="4" id="KW-0472">Membrane</keyword>
<gene>
    <name evidence="6" type="ORF">ACFS29_11015</name>
</gene>
<evidence type="ECO:0000313" key="7">
    <source>
        <dbReference type="Proteomes" id="UP001597548"/>
    </source>
</evidence>
<evidence type="ECO:0000256" key="1">
    <source>
        <dbReference type="ARBA" id="ARBA00001561"/>
    </source>
</evidence>
<dbReference type="Pfam" id="PF05569">
    <property type="entry name" value="Peptidase_M56"/>
    <property type="match status" value="1"/>
</dbReference>
<protein>
    <recommendedName>
        <fullName evidence="2">N-acetylmuramoyl-L-alanine amidase</fullName>
        <ecNumber evidence="2">3.5.1.28</ecNumber>
    </recommendedName>
</protein>
<feature type="domain" description="MurNAc-LAA" evidence="5">
    <location>
        <begin position="310"/>
        <end position="422"/>
    </location>
</feature>
<dbReference type="CDD" id="cd02696">
    <property type="entry name" value="MurNAc-LAA"/>
    <property type="match status" value="1"/>
</dbReference>
<sequence length="428" mass="49171">MASILEVNTFEAVPSLTDISLQSSEVNHISEEIIEGVTVLGVQKTEFTLYSIIWYTYLVVTFCFFFRFIRNLLRIIKLTRQHHSCIGNLKLVETKDHKNASSFFNYLFVNSESLNDEQYSKSVIQHELVHSNELHTLDVIFIELLLCLFWFNPFIWLYKKAMIQNHEFIADSQTVESGIDLEDYSQTIIKSGHKEYRVPLTSGFNFIQIKNRIIMLHQSKSTVLKRTFKMTSVVLLFACIFVFSCTYKDINNNPLIVVIDAAHGGHDTGNSIEKDVVLEISNVLASLSDKKVKIIQTRSHDEFLTLKERAEFVNTKNPDLFLSLHCNASKNNSVGGIEAYYDSKREHNEMSLTYAEILVEHQLDHFSNRGVKTGDFYLLKNTTTIPGVLLELGFLTNENDRKVLTDKEQQVEIAKSIYDALLEIRDAQ</sequence>
<dbReference type="PANTHER" id="PTHR30404">
    <property type="entry name" value="N-ACETYLMURAMOYL-L-ALANINE AMIDASE"/>
    <property type="match status" value="1"/>
</dbReference>
<reference evidence="7" key="1">
    <citation type="journal article" date="2019" name="Int. J. Syst. Evol. Microbiol.">
        <title>The Global Catalogue of Microorganisms (GCM) 10K type strain sequencing project: providing services to taxonomists for standard genome sequencing and annotation.</title>
        <authorList>
            <consortium name="The Broad Institute Genomics Platform"/>
            <consortium name="The Broad Institute Genome Sequencing Center for Infectious Disease"/>
            <person name="Wu L."/>
            <person name="Ma J."/>
        </authorList>
    </citation>
    <scope>NUCLEOTIDE SEQUENCE [LARGE SCALE GENOMIC DNA]</scope>
    <source>
        <strain evidence="7">KCTC 32514</strain>
    </source>
</reference>
<organism evidence="6 7">
    <name type="scientific">Psychroserpens luteus</name>
    <dbReference type="NCBI Taxonomy" id="1434066"/>
    <lineage>
        <taxon>Bacteria</taxon>
        <taxon>Pseudomonadati</taxon>
        <taxon>Bacteroidota</taxon>
        <taxon>Flavobacteriia</taxon>
        <taxon>Flavobacteriales</taxon>
        <taxon>Flavobacteriaceae</taxon>
        <taxon>Psychroserpens</taxon>
    </lineage>
</organism>
<dbReference type="Gene3D" id="3.40.630.40">
    <property type="entry name" value="Zn-dependent exopeptidases"/>
    <property type="match status" value="1"/>
</dbReference>
<dbReference type="EC" id="3.5.1.28" evidence="2"/>
<dbReference type="SUPFAM" id="SSF53187">
    <property type="entry name" value="Zn-dependent exopeptidases"/>
    <property type="match status" value="1"/>
</dbReference>
<keyword evidence="4" id="KW-1133">Transmembrane helix</keyword>
<dbReference type="Pfam" id="PF01520">
    <property type="entry name" value="Amidase_3"/>
    <property type="match status" value="1"/>
</dbReference>
<comment type="catalytic activity">
    <reaction evidence="1">
        <text>Hydrolyzes the link between N-acetylmuramoyl residues and L-amino acid residues in certain cell-wall glycopeptides.</text>
        <dbReference type="EC" id="3.5.1.28"/>
    </reaction>
</comment>
<dbReference type="RefSeq" id="WP_194508180.1">
    <property type="nucleotide sequence ID" value="NZ_JADILU010000004.1"/>
</dbReference>
<dbReference type="SMART" id="SM00646">
    <property type="entry name" value="Ami_3"/>
    <property type="match status" value="1"/>
</dbReference>
<evidence type="ECO:0000259" key="5">
    <source>
        <dbReference type="SMART" id="SM00646"/>
    </source>
</evidence>
<dbReference type="InterPro" id="IPR008756">
    <property type="entry name" value="Peptidase_M56"/>
</dbReference>
<feature type="transmembrane region" description="Helical" evidence="4">
    <location>
        <begin position="139"/>
        <end position="158"/>
    </location>
</feature>
<keyword evidence="7" id="KW-1185">Reference proteome</keyword>
<accession>A0ABW5ZUY2</accession>
<name>A0ABW5ZUY2_9FLAO</name>